<dbReference type="SUPFAM" id="SSF46626">
    <property type="entry name" value="Cytochrome c"/>
    <property type="match status" value="1"/>
</dbReference>
<evidence type="ECO:0000313" key="19">
    <source>
        <dbReference type="Proteomes" id="UP000019194"/>
    </source>
</evidence>
<dbReference type="Gene3D" id="1.20.810.10">
    <property type="entry name" value="Cytochrome Bc1 Complex, Chain C"/>
    <property type="match status" value="1"/>
</dbReference>
<dbReference type="PRINTS" id="PR00603">
    <property type="entry name" value="CYTOCHROMEC1"/>
</dbReference>
<evidence type="ECO:0000256" key="6">
    <source>
        <dbReference type="ARBA" id="ARBA00022692"/>
    </source>
</evidence>
<dbReference type="AlphaFoldDB" id="A0A7G2IJ52"/>
<evidence type="ECO:0000256" key="4">
    <source>
        <dbReference type="ARBA" id="ARBA00022617"/>
    </source>
</evidence>
<evidence type="ECO:0000256" key="14">
    <source>
        <dbReference type="SAM" id="Phobius"/>
    </source>
</evidence>
<keyword evidence="6 13" id="KW-0812">Transmembrane</keyword>
<keyword evidence="9 14" id="KW-1133">Transmembrane helix</keyword>
<dbReference type="Gene3D" id="1.10.760.10">
    <property type="entry name" value="Cytochrome c-like domain"/>
    <property type="match status" value="1"/>
</dbReference>
<feature type="transmembrane region" description="Helical" evidence="14">
    <location>
        <begin position="21"/>
        <end position="40"/>
    </location>
</feature>
<feature type="binding site" description="covalent" evidence="12">
    <location>
        <position position="448"/>
    </location>
    <ligand>
        <name>heme c</name>
        <dbReference type="ChEBI" id="CHEBI:61717"/>
    </ligand>
</feature>
<feature type="transmembrane region" description="Helical" evidence="14">
    <location>
        <begin position="286"/>
        <end position="305"/>
    </location>
</feature>
<dbReference type="CDD" id="cd00284">
    <property type="entry name" value="Cytochrome_b_N"/>
    <property type="match status" value="1"/>
</dbReference>
<dbReference type="InterPro" id="IPR016174">
    <property type="entry name" value="Di-haem_cyt_TM"/>
</dbReference>
<dbReference type="PROSITE" id="PS51002">
    <property type="entry name" value="CYTB_NTER"/>
    <property type="match status" value="1"/>
</dbReference>
<feature type="transmembrane region" description="Helical" evidence="14">
    <location>
        <begin position="317"/>
        <end position="336"/>
    </location>
</feature>
<feature type="transmembrane region" description="Helical" evidence="14">
    <location>
        <begin position="174"/>
        <end position="196"/>
    </location>
</feature>
<feature type="transmembrane region" description="Helical" evidence="14">
    <location>
        <begin position="629"/>
        <end position="646"/>
    </location>
</feature>
<keyword evidence="7 12" id="KW-0479">Metal-binding</keyword>
<organism evidence="18 19">
    <name type="scientific">Citrobacter freundii</name>
    <dbReference type="NCBI Taxonomy" id="546"/>
    <lineage>
        <taxon>Bacteria</taxon>
        <taxon>Pseudomonadati</taxon>
        <taxon>Pseudomonadota</taxon>
        <taxon>Gammaproteobacteria</taxon>
        <taxon>Enterobacterales</taxon>
        <taxon>Enterobacteriaceae</taxon>
        <taxon>Citrobacter</taxon>
        <taxon>Citrobacter freundii complex</taxon>
    </lineage>
</organism>
<keyword evidence="4 12" id="KW-0349">Heme</keyword>
<evidence type="ECO:0000259" key="16">
    <source>
        <dbReference type="PROSITE" id="PS51003"/>
    </source>
</evidence>
<dbReference type="SUPFAM" id="SSF81648">
    <property type="entry name" value="a domain/subunit of cytochrome bc1 complex (Ubiquinol-cytochrome c reductase)"/>
    <property type="match status" value="1"/>
</dbReference>
<feature type="transmembrane region" description="Helical" evidence="14">
    <location>
        <begin position="109"/>
        <end position="130"/>
    </location>
</feature>
<dbReference type="Pfam" id="PF02167">
    <property type="entry name" value="Cytochrom_C1"/>
    <property type="match status" value="1"/>
</dbReference>
<comment type="subunit">
    <text evidence="2 13">The main subunits of complex b-c1 are: cytochrome b, cytochrome c1 and the Rieske protein.</text>
</comment>
<evidence type="ECO:0000256" key="10">
    <source>
        <dbReference type="ARBA" id="ARBA00023004"/>
    </source>
</evidence>
<feature type="transmembrane region" description="Helical" evidence="14">
    <location>
        <begin position="230"/>
        <end position="248"/>
    </location>
</feature>
<evidence type="ECO:0000313" key="18">
    <source>
        <dbReference type="EMBL" id="CDL36059.1"/>
    </source>
</evidence>
<evidence type="ECO:0000256" key="13">
    <source>
        <dbReference type="RuleBase" id="RU003385"/>
    </source>
</evidence>
<evidence type="ECO:0000256" key="8">
    <source>
        <dbReference type="ARBA" id="ARBA00022982"/>
    </source>
</evidence>
<dbReference type="InterPro" id="IPR009056">
    <property type="entry name" value="Cyt_c-like_dom"/>
</dbReference>
<dbReference type="GO" id="GO:0016020">
    <property type="term" value="C:membrane"/>
    <property type="evidence" value="ECO:0007669"/>
    <property type="project" value="UniProtKB-SubCell"/>
</dbReference>
<evidence type="ECO:0000256" key="7">
    <source>
        <dbReference type="ARBA" id="ARBA00022723"/>
    </source>
</evidence>
<evidence type="ECO:0000256" key="11">
    <source>
        <dbReference type="ARBA" id="ARBA00023136"/>
    </source>
</evidence>
<feature type="binding site" description="covalent" evidence="12">
    <location>
        <position position="582"/>
    </location>
    <ligand>
        <name>heme c</name>
        <dbReference type="ChEBI" id="CHEBI:61717"/>
    </ligand>
</feature>
<evidence type="ECO:0000256" key="9">
    <source>
        <dbReference type="ARBA" id="ARBA00022989"/>
    </source>
</evidence>
<proteinExistence type="inferred from homology"/>
<dbReference type="InterPro" id="IPR036150">
    <property type="entry name" value="Cyt_b/b6_C_sf"/>
</dbReference>
<dbReference type="InterPro" id="IPR036909">
    <property type="entry name" value="Cyt_c-like_dom_sf"/>
</dbReference>
<comment type="cofactor">
    <cofactor evidence="12">
        <name>heme c</name>
        <dbReference type="ChEBI" id="CHEBI:61717"/>
    </cofactor>
    <text evidence="12">Binds 1 heme c group covalently per subunit.</text>
</comment>
<feature type="domain" description="Cytochrome c" evidence="17">
    <location>
        <begin position="432"/>
        <end position="563"/>
    </location>
</feature>
<dbReference type="Pfam" id="PF00033">
    <property type="entry name" value="Cytochrome_B"/>
    <property type="match status" value="1"/>
</dbReference>
<comment type="function">
    <text evidence="13">Component of the ubiquinol-cytochrome c reductase complex (complex III or cytochrome b-c1 complex), which is a respiratory chain that generates an electrochemical potential coupled to ATP synthesis.</text>
</comment>
<dbReference type="SUPFAM" id="SSF81342">
    <property type="entry name" value="Transmembrane di-heme cytochromes"/>
    <property type="match status" value="1"/>
</dbReference>
<dbReference type="PROSITE" id="PS51003">
    <property type="entry name" value="CYTB_CTER"/>
    <property type="match status" value="1"/>
</dbReference>
<evidence type="ECO:0000256" key="12">
    <source>
        <dbReference type="PIRSR" id="PIRSR602326-1"/>
    </source>
</evidence>
<feature type="transmembrane region" description="Helical" evidence="14">
    <location>
        <begin position="46"/>
        <end position="64"/>
    </location>
</feature>
<evidence type="ECO:0000256" key="1">
    <source>
        <dbReference type="ARBA" id="ARBA00004141"/>
    </source>
</evidence>
<keyword evidence="18" id="KW-0560">Oxidoreductase</keyword>
<feature type="transmembrane region" description="Helical" evidence="14">
    <location>
        <begin position="142"/>
        <end position="162"/>
    </location>
</feature>
<evidence type="ECO:0000259" key="15">
    <source>
        <dbReference type="PROSITE" id="PS51002"/>
    </source>
</evidence>
<dbReference type="InterPro" id="IPR005797">
    <property type="entry name" value="Cyt_b/b6_N"/>
</dbReference>
<dbReference type="InterPro" id="IPR005798">
    <property type="entry name" value="Cyt_b/b6_C"/>
</dbReference>
<feature type="domain" description="Cytochrome b/b6 N-terminal region profile" evidence="15">
    <location>
        <begin position="1"/>
        <end position="205"/>
    </location>
</feature>
<dbReference type="GO" id="GO:0046872">
    <property type="term" value="F:metal ion binding"/>
    <property type="evidence" value="ECO:0007669"/>
    <property type="project" value="UniProtKB-KW"/>
</dbReference>
<feature type="binding site" description="covalent" evidence="12">
    <location>
        <position position="449"/>
    </location>
    <ligand>
        <name>heme c</name>
        <dbReference type="ChEBI" id="CHEBI:61717"/>
    </ligand>
</feature>
<dbReference type="PANTHER" id="PTHR19271">
    <property type="entry name" value="CYTOCHROME B"/>
    <property type="match status" value="1"/>
</dbReference>
<feature type="transmembrane region" description="Helical" evidence="14">
    <location>
        <begin position="76"/>
        <end position="97"/>
    </location>
</feature>
<dbReference type="GO" id="GO:0022904">
    <property type="term" value="P:respiratory electron transport chain"/>
    <property type="evidence" value="ECO:0007669"/>
    <property type="project" value="InterPro"/>
</dbReference>
<keyword evidence="11 14" id="KW-0472">Membrane</keyword>
<evidence type="ECO:0000256" key="2">
    <source>
        <dbReference type="ARBA" id="ARBA00011649"/>
    </source>
</evidence>
<protein>
    <recommendedName>
        <fullName evidence="13">Cytochrome b</fullName>
    </recommendedName>
</protein>
<dbReference type="InterPro" id="IPR048259">
    <property type="entry name" value="Cytochrome_b_N_euk/bac"/>
</dbReference>
<dbReference type="PANTHER" id="PTHR19271:SF16">
    <property type="entry name" value="CYTOCHROME B"/>
    <property type="match status" value="1"/>
</dbReference>
<evidence type="ECO:0000256" key="3">
    <source>
        <dbReference type="ARBA" id="ARBA00022448"/>
    </source>
</evidence>
<keyword evidence="8 13" id="KW-0249">Electron transport</keyword>
<comment type="caution">
    <text evidence="18">The sequence shown here is derived from an EMBL/GenBank/DDBJ whole genome shotgun (WGS) entry which is preliminary data.</text>
</comment>
<comment type="cofactor">
    <cofactor evidence="13">
        <name>heme b</name>
        <dbReference type="ChEBI" id="CHEBI:60344"/>
    </cofactor>
    <text evidence="13">Binds 2 heme groups non-covalently.</text>
</comment>
<feature type="domain" description="Cytochrome b/b6 C-terminal region profile" evidence="16">
    <location>
        <begin position="208"/>
        <end position="390"/>
    </location>
</feature>
<feature type="transmembrane region" description="Helical" evidence="14">
    <location>
        <begin position="392"/>
        <end position="410"/>
    </location>
</feature>
<dbReference type="PROSITE" id="PS51007">
    <property type="entry name" value="CYTC"/>
    <property type="match status" value="1"/>
</dbReference>
<dbReference type="EMBL" id="CBWP010000004">
    <property type="protein sequence ID" value="CDL36059.1"/>
    <property type="molecule type" value="Genomic_DNA"/>
</dbReference>
<keyword evidence="3 13" id="KW-0813">Transport</keyword>
<accession>A0A7G2IJ52</accession>
<evidence type="ECO:0000256" key="5">
    <source>
        <dbReference type="ARBA" id="ARBA00022660"/>
    </source>
</evidence>
<dbReference type="Pfam" id="PF00032">
    <property type="entry name" value="Cytochrom_B_C"/>
    <property type="match status" value="1"/>
</dbReference>
<evidence type="ECO:0000259" key="17">
    <source>
        <dbReference type="PROSITE" id="PS51007"/>
    </source>
</evidence>
<comment type="similarity">
    <text evidence="13">Belongs to the cytochrome b family.</text>
</comment>
<comment type="subcellular location">
    <subcellularLocation>
        <location evidence="1">Membrane</location>
        <topology evidence="1">Multi-pass membrane protein</topology>
    </subcellularLocation>
</comment>
<dbReference type="InterPro" id="IPR002326">
    <property type="entry name" value="Cyt_c1"/>
</dbReference>
<feature type="transmembrane region" description="Helical" evidence="14">
    <location>
        <begin position="356"/>
        <end position="376"/>
    </location>
</feature>
<keyword evidence="5 13" id="KW-0679">Respiratory chain</keyword>
<name>A0A7G2IJ52_CITFR</name>
<reference evidence="18 19" key="1">
    <citation type="submission" date="2013-10" db="EMBL/GenBank/DDBJ databases">
        <title>Antibiotic resistance diversity of beta-lactamase producers in the General Hospital Vienna.</title>
        <authorList>
            <person name="Barisic I."/>
            <person name="Mitteregger D."/>
            <person name="Hirschl A.M."/>
            <person name="Noehammer C."/>
            <person name="Wiesinger-Mayr H."/>
        </authorList>
    </citation>
    <scope>NUCLEOTIDE SEQUENCE [LARGE SCALE GENOMIC DNA]</scope>
    <source>
        <strain evidence="18 19">ISC11</strain>
    </source>
</reference>
<dbReference type="GO" id="GO:0016491">
    <property type="term" value="F:oxidoreductase activity"/>
    <property type="evidence" value="ECO:0007669"/>
    <property type="project" value="UniProtKB-KW"/>
</dbReference>
<dbReference type="Proteomes" id="UP000019194">
    <property type="component" value="Unassembled WGS sequence"/>
</dbReference>
<dbReference type="GO" id="GO:0008121">
    <property type="term" value="F:quinol-cytochrome-c reductase activity"/>
    <property type="evidence" value="ECO:0007669"/>
    <property type="project" value="TreeGrafter"/>
</dbReference>
<dbReference type="GO" id="GO:0020037">
    <property type="term" value="F:heme binding"/>
    <property type="evidence" value="ECO:0007669"/>
    <property type="project" value="InterPro"/>
</dbReference>
<keyword evidence="10 12" id="KW-0408">Iron</keyword>
<dbReference type="InterPro" id="IPR027387">
    <property type="entry name" value="Cytb/b6-like_sf"/>
</dbReference>
<sequence length="655" mass="75063">MMSERVYSLRWRIPFPRSIAGLWLFAIGAILLVMLGVQILTGIVLAMFYVPTAGLAFDSIIHIMRAVRHGELIRNMHAIGASLFFFACYLHIFRGMYYNVYRKPWTTMWLISVTLYILLMITAFLGYSLIWGQKSYWAATVITRFAQAIPLVGDTLYAYLVGSHTPGTPMLGRFFVIHFILPFVIVVATVFHIRTVQSAFAQAMKKKFSEKESRSLLFDYKITDLDAIKITLFLMLFAWFLFFAPHYLSSADNFIPADPTITPAIVAPEWYFLPFFSILRCFPNEFVGLAAMCGSILIFYFLPWLDTSRARFRHYSKLVKCGFWLWVINACFLGWLGSKALVGPDLLDGFRNEEGWIRAASQLSTLIWFAWFLIVLPCRRFSGKTGLMMKRLLKFSVLCFSLLGLGSTYAQEATPERQEWSFSGINGQYDKEQLRRGLQVYEEKCRACHGMKHLTFRTLTRSGGPELTEEEARSIANGYQFPEIQDDGQMGERDGTLNDSFISPYLNEREARYLNNGAEPVDLSYIVRARSYDRGFPQFLLDAFLPYTDQGADYVYALLTGYLPDDPELKANRYFPGGVINMPKPLNSGEIQWSPASQKAETEEQYARDVTAFLAWAADPALSERKQQGNYVMGYLAIMLGLLWILRRMKRRSLM</sequence>
<feature type="binding site" description="covalent" evidence="12">
    <location>
        <position position="445"/>
    </location>
    <ligand>
        <name>heme c</name>
        <dbReference type="ChEBI" id="CHEBI:61717"/>
    </ligand>
</feature>